<dbReference type="Pfam" id="PF00300">
    <property type="entry name" value="His_Phos_1"/>
    <property type="match status" value="1"/>
</dbReference>
<comment type="caution">
    <text evidence="1">The sequence shown here is derived from an EMBL/GenBank/DDBJ whole genome shotgun (WGS) entry which is preliminary data.</text>
</comment>
<proteinExistence type="predicted"/>
<organism evidence="1 2">
    <name type="scientific">Nonomuraea insulae</name>
    <dbReference type="NCBI Taxonomy" id="1616787"/>
    <lineage>
        <taxon>Bacteria</taxon>
        <taxon>Bacillati</taxon>
        <taxon>Actinomycetota</taxon>
        <taxon>Actinomycetes</taxon>
        <taxon>Streptosporangiales</taxon>
        <taxon>Streptosporangiaceae</taxon>
        <taxon>Nonomuraea</taxon>
    </lineage>
</organism>
<dbReference type="InterPro" id="IPR029033">
    <property type="entry name" value="His_PPase_superfam"/>
</dbReference>
<protein>
    <submittedName>
        <fullName evidence="1">Histidine phosphatase family protein</fullName>
    </submittedName>
</protein>
<sequence>MLLLVRHAMPAYGPTVPAHAWTLSAEGWQAARRLIAQLPREARLVSSDEPKAWQTLGGDDAVTRDRRFNEVTRVEPWEGDYRELRRAYVEGADHADWEPRAEVAERFDAGITEHLALSGERPLVVATHGMAMTVWMTARLDLHDPGDFWADLRFPDAHLIDLDSGIVERADLLP</sequence>
<evidence type="ECO:0000313" key="2">
    <source>
        <dbReference type="Proteomes" id="UP001596058"/>
    </source>
</evidence>
<gene>
    <name evidence="1" type="ORF">ACFPZ3_42635</name>
</gene>
<dbReference type="EMBL" id="JBHSPA010000055">
    <property type="protein sequence ID" value="MFC5830593.1"/>
    <property type="molecule type" value="Genomic_DNA"/>
</dbReference>
<dbReference type="SUPFAM" id="SSF53254">
    <property type="entry name" value="Phosphoglycerate mutase-like"/>
    <property type="match status" value="1"/>
</dbReference>
<dbReference type="RefSeq" id="WP_379520069.1">
    <property type="nucleotide sequence ID" value="NZ_JBHSPA010000055.1"/>
</dbReference>
<dbReference type="InterPro" id="IPR013078">
    <property type="entry name" value="His_Pase_superF_clade-1"/>
</dbReference>
<evidence type="ECO:0000313" key="1">
    <source>
        <dbReference type="EMBL" id="MFC5830593.1"/>
    </source>
</evidence>
<accession>A0ABW1CY76</accession>
<keyword evidence="2" id="KW-1185">Reference proteome</keyword>
<dbReference type="Proteomes" id="UP001596058">
    <property type="component" value="Unassembled WGS sequence"/>
</dbReference>
<dbReference type="Gene3D" id="3.40.50.1240">
    <property type="entry name" value="Phosphoglycerate mutase-like"/>
    <property type="match status" value="1"/>
</dbReference>
<name>A0ABW1CY76_9ACTN</name>
<reference evidence="2" key="1">
    <citation type="journal article" date="2019" name="Int. J. Syst. Evol. Microbiol.">
        <title>The Global Catalogue of Microorganisms (GCM) 10K type strain sequencing project: providing services to taxonomists for standard genome sequencing and annotation.</title>
        <authorList>
            <consortium name="The Broad Institute Genomics Platform"/>
            <consortium name="The Broad Institute Genome Sequencing Center for Infectious Disease"/>
            <person name="Wu L."/>
            <person name="Ma J."/>
        </authorList>
    </citation>
    <scope>NUCLEOTIDE SEQUENCE [LARGE SCALE GENOMIC DNA]</scope>
    <source>
        <strain evidence="2">CCUG 53903</strain>
    </source>
</reference>